<keyword evidence="6" id="KW-0539">Nucleus</keyword>
<keyword evidence="4" id="KW-0067">ATP-binding</keyword>
<dbReference type="Gene3D" id="3.40.50.300">
    <property type="entry name" value="P-loop containing nucleotide triphosphate hydrolases"/>
    <property type="match status" value="1"/>
</dbReference>
<dbReference type="InterPro" id="IPR013632">
    <property type="entry name" value="Rad51_C"/>
</dbReference>
<dbReference type="Pfam" id="PF08423">
    <property type="entry name" value="Rad51"/>
    <property type="match status" value="1"/>
</dbReference>
<accession>A0AAD5T4K9</accession>
<dbReference type="PANTHER" id="PTHR46487:SF1">
    <property type="entry name" value="DNA REPAIR PROTEIN XRCC3"/>
    <property type="match status" value="1"/>
</dbReference>
<dbReference type="GO" id="GO:0005657">
    <property type="term" value="C:replication fork"/>
    <property type="evidence" value="ECO:0007669"/>
    <property type="project" value="TreeGrafter"/>
</dbReference>
<dbReference type="GO" id="GO:0140664">
    <property type="term" value="F:ATP-dependent DNA damage sensor activity"/>
    <property type="evidence" value="ECO:0007669"/>
    <property type="project" value="InterPro"/>
</dbReference>
<dbReference type="InterPro" id="IPR002110">
    <property type="entry name" value="Ankyrin_rpt"/>
</dbReference>
<organism evidence="8 9">
    <name type="scientific">Physocladia obscura</name>
    <dbReference type="NCBI Taxonomy" id="109957"/>
    <lineage>
        <taxon>Eukaryota</taxon>
        <taxon>Fungi</taxon>
        <taxon>Fungi incertae sedis</taxon>
        <taxon>Chytridiomycota</taxon>
        <taxon>Chytridiomycota incertae sedis</taxon>
        <taxon>Chytridiomycetes</taxon>
        <taxon>Chytridiales</taxon>
        <taxon>Chytriomycetaceae</taxon>
        <taxon>Physocladia</taxon>
    </lineage>
</organism>
<dbReference type="Gene3D" id="1.25.40.20">
    <property type="entry name" value="Ankyrin repeat-containing domain"/>
    <property type="match status" value="2"/>
</dbReference>
<dbReference type="Proteomes" id="UP001211907">
    <property type="component" value="Unassembled WGS sequence"/>
</dbReference>
<dbReference type="CDD" id="cd19491">
    <property type="entry name" value="XRCC3"/>
    <property type="match status" value="1"/>
</dbReference>
<sequence>MKSQSALSMRTKQGHMLTTGCPHIDAELNGGLRTGQITEIYGESGSGKTQLGLQLGITCQWSVARGGLNASAAYILAEENFQSVRFLQLAESLSEQQSQQSPISPLATPATQTSATTAATTTTMRSLFEFTDNIHLTHVRDPATLIHIVQYMLPVLMTRHNIKLVVVDSVAATLRYASFAEDNLFDPNQKTTDNNNKSMHYSNSNLIVNLARVLKKIAADFNAVVVCINQVSAKFTSPNTLSLVPIASGSNGLAERAFAIDESAVSSGSSDAYFRTAQVQPALGLLWTCCVNTRICLAKESSLTSEIAGLANGIRYMVTRRRLRVVFSPNGPSSTDGLCLGIHAIKPGHSADRNSLLIVGAYRCRIEPAVDDFQYLSPFLQSATRYRSSLWDFLDSRRIRDGEWRAMPLSYQVALYGSILMAPDWPPVVGWGAKPMASNKMWYDRWRLPTEHASKVFALLRKQPWFDATVEKNRAFRWTARFGYLDIITDLLNDERVDPADDDNYAIQCAAEAGHIEIVLKLLSLPSAVGINPAGKNNYAMKRTAWNGHTEIFRILLNDPRTDPAVAMNEPIRNATINGHTAIVEMLLNDPRRDTIDPSSHNNYAITQAAARGHYKCVRILASDSRVDILDLNIFRNACVNGHAKIVEFLLGLPQFDPTAVPSELFLTAVSNGHVKVVEVMLENPRFTFPFNDLVFDDAVNRGHIEIVRLLLADSRFKPTKRLFILGNNTSILKLLLEDERIDPSADNNAAIQNKYSSNSKPLVEILLHDRRVRQACSLADLQKYQDFCQT</sequence>
<comment type="subcellular location">
    <subcellularLocation>
        <location evidence="1">Nucleus</location>
    </subcellularLocation>
</comment>
<dbReference type="InterPro" id="IPR047348">
    <property type="entry name" value="XRCC3-like_C"/>
</dbReference>
<protein>
    <recommendedName>
        <fullName evidence="7">RecA family profile 1 domain-containing protein</fullName>
    </recommendedName>
</protein>
<evidence type="ECO:0000256" key="3">
    <source>
        <dbReference type="ARBA" id="ARBA00022763"/>
    </source>
</evidence>
<evidence type="ECO:0000256" key="6">
    <source>
        <dbReference type="ARBA" id="ARBA00023242"/>
    </source>
</evidence>
<reference evidence="8" key="1">
    <citation type="submission" date="2020-05" db="EMBL/GenBank/DDBJ databases">
        <title>Phylogenomic resolution of chytrid fungi.</title>
        <authorList>
            <person name="Stajich J.E."/>
            <person name="Amses K."/>
            <person name="Simmons R."/>
            <person name="Seto K."/>
            <person name="Myers J."/>
            <person name="Bonds A."/>
            <person name="Quandt C.A."/>
            <person name="Barry K."/>
            <person name="Liu P."/>
            <person name="Grigoriev I."/>
            <person name="Longcore J.E."/>
            <person name="James T.Y."/>
        </authorList>
    </citation>
    <scope>NUCLEOTIDE SEQUENCE</scope>
    <source>
        <strain evidence="8">JEL0513</strain>
    </source>
</reference>
<keyword evidence="3" id="KW-0227">DNA damage</keyword>
<dbReference type="PROSITE" id="PS50162">
    <property type="entry name" value="RECA_2"/>
    <property type="match status" value="1"/>
</dbReference>
<dbReference type="InterPro" id="IPR036770">
    <property type="entry name" value="Ankyrin_rpt-contain_sf"/>
</dbReference>
<dbReference type="SMART" id="SM00248">
    <property type="entry name" value="ANK"/>
    <property type="match status" value="5"/>
</dbReference>
<proteinExistence type="predicted"/>
<evidence type="ECO:0000256" key="4">
    <source>
        <dbReference type="ARBA" id="ARBA00022840"/>
    </source>
</evidence>
<dbReference type="GO" id="GO:0061982">
    <property type="term" value="P:meiosis I cell cycle process"/>
    <property type="evidence" value="ECO:0007669"/>
    <property type="project" value="UniProtKB-ARBA"/>
</dbReference>
<keyword evidence="9" id="KW-1185">Reference proteome</keyword>
<dbReference type="AlphaFoldDB" id="A0AAD5T4K9"/>
<dbReference type="GO" id="GO:0000400">
    <property type="term" value="F:four-way junction DNA binding"/>
    <property type="evidence" value="ECO:0007669"/>
    <property type="project" value="TreeGrafter"/>
</dbReference>
<keyword evidence="5" id="KW-0234">DNA repair</keyword>
<feature type="domain" description="RecA family profile 1" evidence="7">
    <location>
        <begin position="13"/>
        <end position="231"/>
    </location>
</feature>
<evidence type="ECO:0000256" key="1">
    <source>
        <dbReference type="ARBA" id="ARBA00004123"/>
    </source>
</evidence>
<dbReference type="Pfam" id="PF12796">
    <property type="entry name" value="Ank_2"/>
    <property type="match status" value="1"/>
</dbReference>
<keyword evidence="2" id="KW-0547">Nucleotide-binding</keyword>
<evidence type="ECO:0000313" key="9">
    <source>
        <dbReference type="Proteomes" id="UP001211907"/>
    </source>
</evidence>
<gene>
    <name evidence="8" type="ORF">HK100_009973</name>
</gene>
<dbReference type="GO" id="GO:0090656">
    <property type="term" value="P:t-circle formation"/>
    <property type="evidence" value="ECO:0007669"/>
    <property type="project" value="TreeGrafter"/>
</dbReference>
<evidence type="ECO:0000256" key="5">
    <source>
        <dbReference type="ARBA" id="ARBA00023204"/>
    </source>
</evidence>
<dbReference type="GO" id="GO:0045003">
    <property type="term" value="P:double-strand break repair via synthesis-dependent strand annealing"/>
    <property type="evidence" value="ECO:0007669"/>
    <property type="project" value="TreeGrafter"/>
</dbReference>
<dbReference type="SUPFAM" id="SSF52540">
    <property type="entry name" value="P-loop containing nucleoside triphosphate hydrolases"/>
    <property type="match status" value="1"/>
</dbReference>
<dbReference type="InterPro" id="IPR027417">
    <property type="entry name" value="P-loop_NTPase"/>
</dbReference>
<name>A0AAD5T4K9_9FUNG</name>
<dbReference type="GO" id="GO:0000722">
    <property type="term" value="P:telomere maintenance via recombination"/>
    <property type="evidence" value="ECO:0007669"/>
    <property type="project" value="TreeGrafter"/>
</dbReference>
<dbReference type="GO" id="GO:0005524">
    <property type="term" value="F:ATP binding"/>
    <property type="evidence" value="ECO:0007669"/>
    <property type="project" value="UniProtKB-KW"/>
</dbReference>
<evidence type="ECO:0000256" key="2">
    <source>
        <dbReference type="ARBA" id="ARBA00022741"/>
    </source>
</evidence>
<dbReference type="EMBL" id="JADGJH010000531">
    <property type="protein sequence ID" value="KAJ3127030.1"/>
    <property type="molecule type" value="Genomic_DNA"/>
</dbReference>
<evidence type="ECO:0000259" key="7">
    <source>
        <dbReference type="PROSITE" id="PS50162"/>
    </source>
</evidence>
<comment type="caution">
    <text evidence="8">The sequence shown here is derived from an EMBL/GenBank/DDBJ whole genome shotgun (WGS) entry which is preliminary data.</text>
</comment>
<evidence type="ECO:0000313" key="8">
    <source>
        <dbReference type="EMBL" id="KAJ3127030.1"/>
    </source>
</evidence>
<dbReference type="GO" id="GO:0071140">
    <property type="term" value="P:resolution of mitotic recombination intermediates"/>
    <property type="evidence" value="ECO:0007669"/>
    <property type="project" value="TreeGrafter"/>
</dbReference>
<dbReference type="SUPFAM" id="SSF48403">
    <property type="entry name" value="Ankyrin repeat"/>
    <property type="match status" value="1"/>
</dbReference>
<dbReference type="PANTHER" id="PTHR46487">
    <property type="entry name" value="DNA REPAIR PROTEIN XRCC3"/>
    <property type="match status" value="1"/>
</dbReference>
<dbReference type="GO" id="GO:0033065">
    <property type="term" value="C:Rad51C-XRCC3 complex"/>
    <property type="evidence" value="ECO:0007669"/>
    <property type="project" value="TreeGrafter"/>
</dbReference>
<dbReference type="InterPro" id="IPR020588">
    <property type="entry name" value="RecA_ATP-bd"/>
</dbReference>